<name>A0A074KTM2_9BACT</name>
<gene>
    <name evidence="2" type="ORF">EL17_13310</name>
</gene>
<dbReference type="eggNOG" id="COG3205">
    <property type="taxonomic scope" value="Bacteria"/>
</dbReference>
<accession>A0A074KTM2</accession>
<evidence type="ECO:0000313" key="3">
    <source>
        <dbReference type="Proteomes" id="UP000027821"/>
    </source>
</evidence>
<proteinExistence type="predicted"/>
<reference evidence="2 3" key="1">
    <citation type="submission" date="2014-04" db="EMBL/GenBank/DDBJ databases">
        <title>Characterization and application of a salt tolerant electro-active bacterium.</title>
        <authorList>
            <person name="Yang L."/>
            <person name="Wei S."/>
            <person name="Tay Q.X.M."/>
        </authorList>
    </citation>
    <scope>NUCLEOTIDE SEQUENCE [LARGE SCALE GENOMIC DNA]</scope>
    <source>
        <strain evidence="2 3">LY1</strain>
    </source>
</reference>
<dbReference type="InterPro" id="IPR018638">
    <property type="entry name" value="DUF2061_membrane"/>
</dbReference>
<dbReference type="AlphaFoldDB" id="A0A074KTM2"/>
<comment type="caution">
    <text evidence="2">The sequence shown here is derived from an EMBL/GenBank/DDBJ whole genome shotgun (WGS) entry which is preliminary data.</text>
</comment>
<feature type="domain" description="DUF2061" evidence="1">
    <location>
        <begin position="25"/>
        <end position="75"/>
    </location>
</feature>
<dbReference type="EMBL" id="JMIH01000022">
    <property type="protein sequence ID" value="KEO73321.1"/>
    <property type="molecule type" value="Genomic_DNA"/>
</dbReference>
<evidence type="ECO:0000313" key="2">
    <source>
        <dbReference type="EMBL" id="KEO73321.1"/>
    </source>
</evidence>
<keyword evidence="3" id="KW-1185">Reference proteome</keyword>
<organism evidence="2 3">
    <name type="scientific">Anditalea andensis</name>
    <dbReference type="NCBI Taxonomy" id="1048983"/>
    <lineage>
        <taxon>Bacteria</taxon>
        <taxon>Pseudomonadati</taxon>
        <taxon>Bacteroidota</taxon>
        <taxon>Cytophagia</taxon>
        <taxon>Cytophagales</taxon>
        <taxon>Cytophagaceae</taxon>
        <taxon>Anditalea</taxon>
    </lineage>
</organism>
<dbReference type="RefSeq" id="WP_035075181.1">
    <property type="nucleotide sequence ID" value="NZ_JMIH01000022.1"/>
</dbReference>
<evidence type="ECO:0000259" key="1">
    <source>
        <dbReference type="Pfam" id="PF09834"/>
    </source>
</evidence>
<sequence length="91" mass="10555">MILDQPIKKWFVDRTGEDTNIKSFVKSVSWRIVGTIDTIIISYIITGQLSMAISIGSVEVVSKILLYYLHERAWEKMTKVKIEADTEEDYR</sequence>
<dbReference type="STRING" id="1048983.EL17_13310"/>
<dbReference type="Pfam" id="PF09834">
    <property type="entry name" value="DUF2061"/>
    <property type="match status" value="1"/>
</dbReference>
<dbReference type="OrthoDB" id="197461at2"/>
<protein>
    <recommendedName>
        <fullName evidence="1">DUF2061 domain-containing protein</fullName>
    </recommendedName>
</protein>
<dbReference type="Proteomes" id="UP000027821">
    <property type="component" value="Unassembled WGS sequence"/>
</dbReference>